<evidence type="ECO:0000313" key="1">
    <source>
        <dbReference type="EMBL" id="SVB32624.1"/>
    </source>
</evidence>
<name>A0A382D3K2_9ZZZZ</name>
<sequence>MFDFIPIPFQQNLKTSENTYQLSEVDIYWLTEATKKQLNGSRIKSSSGLWLYTPDGIGNYKALWTRDYYYMVEYAGDLLDPKEIKLSIEYLINGQRNDGCMPDRVNFDGKAIYSPGGDSSPLADHALDNGPFMALLLCSYANQFEDSEFFLQMKATVKKGLEFVSRDESGLVFNNLINPQCVYGFTDIVKKTGNLLFSSLLFYKSSLEMEKLCRKYSLKSEKCYKVWRKEIEKNINKLYDQESGMFWAANVDCKQIDIWGSAFAVATGITNSEQTNKISKYLIENKDQLFFKGQLRHLSPNDEGWSKTFVSCDTGTYQNGAFWATPLAWVIPVIAQKSLTTAKKLLNEIINDFRENGINECINMNYCKVPNYVVSATSVYTVVKSGSSNR</sequence>
<dbReference type="GO" id="GO:0005975">
    <property type="term" value="P:carbohydrate metabolic process"/>
    <property type="evidence" value="ECO:0007669"/>
    <property type="project" value="InterPro"/>
</dbReference>
<evidence type="ECO:0008006" key="2">
    <source>
        <dbReference type="Google" id="ProtNLM"/>
    </source>
</evidence>
<organism evidence="1">
    <name type="scientific">marine metagenome</name>
    <dbReference type="NCBI Taxonomy" id="408172"/>
    <lineage>
        <taxon>unclassified sequences</taxon>
        <taxon>metagenomes</taxon>
        <taxon>ecological metagenomes</taxon>
    </lineage>
</organism>
<accession>A0A382D3K2</accession>
<dbReference type="SUPFAM" id="SSF48208">
    <property type="entry name" value="Six-hairpin glycosidases"/>
    <property type="match status" value="1"/>
</dbReference>
<protein>
    <recommendedName>
        <fullName evidence="2">Alpha-L-rhamnosidase six-hairpin glycosidase domain-containing protein</fullName>
    </recommendedName>
</protein>
<proteinExistence type="predicted"/>
<dbReference type="EMBL" id="UINC01037317">
    <property type="protein sequence ID" value="SVB32624.1"/>
    <property type="molecule type" value="Genomic_DNA"/>
</dbReference>
<gene>
    <name evidence="1" type="ORF">METZ01_LOCUS185478</name>
</gene>
<dbReference type="InterPro" id="IPR008928">
    <property type="entry name" value="6-hairpin_glycosidase_sf"/>
</dbReference>
<dbReference type="AlphaFoldDB" id="A0A382D3K2"/>
<reference evidence="1" key="1">
    <citation type="submission" date="2018-05" db="EMBL/GenBank/DDBJ databases">
        <authorList>
            <person name="Lanie J.A."/>
            <person name="Ng W.-L."/>
            <person name="Kazmierczak K.M."/>
            <person name="Andrzejewski T.M."/>
            <person name="Davidsen T.M."/>
            <person name="Wayne K.J."/>
            <person name="Tettelin H."/>
            <person name="Glass J.I."/>
            <person name="Rusch D."/>
            <person name="Podicherti R."/>
            <person name="Tsui H.-C.T."/>
            <person name="Winkler M.E."/>
        </authorList>
    </citation>
    <scope>NUCLEOTIDE SEQUENCE</scope>
</reference>
<dbReference type="InterPro" id="IPR012341">
    <property type="entry name" value="6hp_glycosidase-like_sf"/>
</dbReference>
<dbReference type="Gene3D" id="1.50.10.10">
    <property type="match status" value="1"/>
</dbReference>